<protein>
    <submittedName>
        <fullName evidence="2">BA75_01450T0</fullName>
    </submittedName>
</protein>
<dbReference type="OrthoDB" id="10300419at2759"/>
<evidence type="ECO:0000313" key="2">
    <source>
        <dbReference type="EMBL" id="ANZ74162.1"/>
    </source>
</evidence>
<sequence>MLRFQILPIPGSRRVPMTVELVRQAPPLHSFLSSSHILMEDLVSFNTTGGHKSFITIHLDSSEIQLDSMQNFYIRLYLGNITLSKSFQYGLLTHVYEKLWCIIFIEELDLQHNDHQFAKNHCSIKLSLEDETLLSFDVVPENERLVDLLHMEPEAIPSNDESHMSELLTSRYFKSLYLDTSSLQIFIKSSLIKYRNISTVDKPAKLVQLSSLIIEPSTFDQRHLDENITSPEKHIIHRDEPSYRTLAFKENSHSLDDLTALKLREIQHQVLLLLELLNLQEFDHIPAQKPAHVAFKSRIRSKRQLVPTLIGTVIEKNSSSAQSSNLVNIYTSSDSSNETLISKYLAYIDKLLVYDAINSQKVTYTFYKLIYPYYIKQLPTLLKHLYTKIKGISPEKISLKRKKPSRPTQVQKSQSQPSGDQPIPVSLKRTGSALSDMQKKMFDMSTHHKEKEKSSAPPALPQQVDSFIFSKPKKSLSLASQIEIQETPKKPRIQVKETPIKQLKTSPEEEYITSISPTKPYRKLQTVTPTPSPKKTRPGEQIGIESSPFFQTTIAGEYEEDRLVSSPVFSDANE</sequence>
<name>A0A1B2J868_PICPA</name>
<organism evidence="2 3">
    <name type="scientific">Komagataella pastoris</name>
    <name type="common">Yeast</name>
    <name type="synonym">Pichia pastoris</name>
    <dbReference type="NCBI Taxonomy" id="4922"/>
    <lineage>
        <taxon>Eukaryota</taxon>
        <taxon>Fungi</taxon>
        <taxon>Dikarya</taxon>
        <taxon>Ascomycota</taxon>
        <taxon>Saccharomycotina</taxon>
        <taxon>Pichiomycetes</taxon>
        <taxon>Pichiales</taxon>
        <taxon>Pichiaceae</taxon>
        <taxon>Komagataella</taxon>
    </lineage>
</organism>
<dbReference type="EMBL" id="CP014584">
    <property type="protein sequence ID" value="ANZ74162.1"/>
    <property type="molecule type" value="Genomic_DNA"/>
</dbReference>
<dbReference type="Gene3D" id="1.20.58.2130">
    <property type="match status" value="1"/>
</dbReference>
<dbReference type="AlphaFoldDB" id="A0A1B2J868"/>
<proteinExistence type="predicted"/>
<reference evidence="2 3" key="1">
    <citation type="submission" date="2016-02" db="EMBL/GenBank/DDBJ databases">
        <title>Comparative genomic and transcriptomic foundation for Pichia pastoris.</title>
        <authorList>
            <person name="Love K.R."/>
            <person name="Shah K.A."/>
            <person name="Whittaker C.A."/>
            <person name="Wu J."/>
            <person name="Bartlett M.C."/>
            <person name="Ma D."/>
            <person name="Leeson R.L."/>
            <person name="Priest M."/>
            <person name="Young S.K."/>
            <person name="Love J.C."/>
        </authorList>
    </citation>
    <scope>NUCLEOTIDE SEQUENCE [LARGE SCALE GENOMIC DNA]</scope>
    <source>
        <strain evidence="2 3">ATCC 28485</strain>
    </source>
</reference>
<evidence type="ECO:0000313" key="3">
    <source>
        <dbReference type="Proteomes" id="UP000094565"/>
    </source>
</evidence>
<feature type="region of interest" description="Disordered" evidence="1">
    <location>
        <begin position="397"/>
        <end position="427"/>
    </location>
</feature>
<evidence type="ECO:0000256" key="1">
    <source>
        <dbReference type="SAM" id="MobiDB-lite"/>
    </source>
</evidence>
<gene>
    <name evidence="2" type="ORF">ATY40_BA7501450</name>
</gene>
<accession>A0A1B2J868</accession>
<dbReference type="Proteomes" id="UP000094565">
    <property type="component" value="Chromosome 1"/>
</dbReference>
<feature type="region of interest" description="Disordered" evidence="1">
    <location>
        <begin position="503"/>
        <end position="546"/>
    </location>
</feature>
<feature type="compositionally biased region" description="Polar residues" evidence="1">
    <location>
        <begin position="406"/>
        <end position="419"/>
    </location>
</feature>
<keyword evidence="3" id="KW-1185">Reference proteome</keyword>